<proteinExistence type="predicted"/>
<keyword evidence="2" id="KW-1185">Reference proteome</keyword>
<protein>
    <submittedName>
        <fullName evidence="1">Uncharacterized protein</fullName>
    </submittedName>
</protein>
<accession>A0A2N5J7U5</accession>
<name>A0A2N5J7U5_9BIFI</name>
<dbReference type="AlphaFoldDB" id="A0A2N5J7U5"/>
<organism evidence="1 2">
    <name type="scientific">Bifidobacterium margollesii</name>
    <dbReference type="NCBI Taxonomy" id="2020964"/>
    <lineage>
        <taxon>Bacteria</taxon>
        <taxon>Bacillati</taxon>
        <taxon>Actinomycetota</taxon>
        <taxon>Actinomycetes</taxon>
        <taxon>Bifidobacteriales</taxon>
        <taxon>Bifidobacteriaceae</taxon>
        <taxon>Bifidobacterium</taxon>
    </lineage>
</organism>
<evidence type="ECO:0000313" key="2">
    <source>
        <dbReference type="Proteomes" id="UP000235050"/>
    </source>
</evidence>
<reference evidence="1 2" key="1">
    <citation type="submission" date="2017-07" db="EMBL/GenBank/DDBJ databases">
        <title>Bifidobacterium novel species.</title>
        <authorList>
            <person name="Lugli G.A."/>
            <person name="Milani C."/>
            <person name="Duranti S."/>
            <person name="Mangifesta M."/>
        </authorList>
    </citation>
    <scope>NUCLEOTIDE SEQUENCE [LARGE SCALE GENOMIC DNA]</scope>
    <source>
        <strain evidence="2">Uis1B</strain>
    </source>
</reference>
<sequence length="39" mass="4213">MDFKKSLIHGLAMYGASTMTGVASNKQVAETILDIANER</sequence>
<evidence type="ECO:0000313" key="1">
    <source>
        <dbReference type="EMBL" id="PLS30289.1"/>
    </source>
</evidence>
<comment type="caution">
    <text evidence="1">The sequence shown here is derived from an EMBL/GenBank/DDBJ whole genome shotgun (WGS) entry which is preliminary data.</text>
</comment>
<dbReference type="Proteomes" id="UP000235050">
    <property type="component" value="Unassembled WGS sequence"/>
</dbReference>
<gene>
    <name evidence="1" type="ORF">Uis1B_1881</name>
</gene>
<dbReference type="EMBL" id="NMWU01000036">
    <property type="protein sequence ID" value="PLS30289.1"/>
    <property type="molecule type" value="Genomic_DNA"/>
</dbReference>